<organism evidence="2 3">
    <name type="scientific">Serratia aquatilis</name>
    <dbReference type="NCBI Taxonomy" id="1737515"/>
    <lineage>
        <taxon>Bacteria</taxon>
        <taxon>Pseudomonadati</taxon>
        <taxon>Pseudomonadota</taxon>
        <taxon>Gammaproteobacteria</taxon>
        <taxon>Enterobacterales</taxon>
        <taxon>Yersiniaceae</taxon>
        <taxon>Serratia</taxon>
    </lineage>
</organism>
<keyword evidence="2" id="KW-0863">Zinc-finger</keyword>
<evidence type="ECO:0000313" key="2">
    <source>
        <dbReference type="EMBL" id="MFC0229278.1"/>
    </source>
</evidence>
<gene>
    <name evidence="2" type="ORF">ACFFJ3_22755</name>
</gene>
<keyword evidence="3" id="KW-1185">Reference proteome</keyword>
<proteinExistence type="predicted"/>
<evidence type="ECO:0000313" key="3">
    <source>
        <dbReference type="Proteomes" id="UP001589792"/>
    </source>
</evidence>
<dbReference type="GO" id="GO:0008270">
    <property type="term" value="F:zinc ion binding"/>
    <property type="evidence" value="ECO:0007669"/>
    <property type="project" value="UniProtKB-KW"/>
</dbReference>
<dbReference type="EMBL" id="JBHLXG010000038">
    <property type="protein sequence ID" value="MFC0229278.1"/>
    <property type="molecule type" value="Genomic_DNA"/>
</dbReference>
<keyword evidence="2" id="KW-0479">Metal-binding</keyword>
<sequence length="54" mass="6354">MLPSNSGHTLGFIRVEISERLEYVPARFIVHRHVRPQFSCTHCETVVSENYWHS</sequence>
<protein>
    <submittedName>
        <fullName evidence="2">IS66 family transposase zinc-finger binding domain-containing protein</fullName>
    </submittedName>
</protein>
<accession>A0ABV6EJU5</accession>
<name>A0ABV6EJU5_9GAMM</name>
<evidence type="ECO:0000259" key="1">
    <source>
        <dbReference type="Pfam" id="PF13005"/>
    </source>
</evidence>
<dbReference type="Pfam" id="PF13005">
    <property type="entry name" value="zf-IS66"/>
    <property type="match status" value="1"/>
</dbReference>
<dbReference type="RefSeq" id="WP_380681199.1">
    <property type="nucleotide sequence ID" value="NZ_JBHLXG010000038.1"/>
</dbReference>
<feature type="domain" description="Transposase IS66 zinc-finger binding" evidence="1">
    <location>
        <begin position="7"/>
        <end position="44"/>
    </location>
</feature>
<comment type="caution">
    <text evidence="2">The sequence shown here is derived from an EMBL/GenBank/DDBJ whole genome shotgun (WGS) entry which is preliminary data.</text>
</comment>
<dbReference type="InterPro" id="IPR024474">
    <property type="entry name" value="Znf_dom_IS66"/>
</dbReference>
<keyword evidence="2" id="KW-0862">Zinc</keyword>
<dbReference type="Proteomes" id="UP001589792">
    <property type="component" value="Unassembled WGS sequence"/>
</dbReference>
<reference evidence="2 3" key="1">
    <citation type="submission" date="2024-09" db="EMBL/GenBank/DDBJ databases">
        <authorList>
            <person name="Sun Q."/>
            <person name="Mori K."/>
        </authorList>
    </citation>
    <scope>NUCLEOTIDE SEQUENCE [LARGE SCALE GENOMIC DNA]</scope>
    <source>
        <strain evidence="2 3">CCM 8626</strain>
    </source>
</reference>